<name>A0ABN7S810_OIKDI</name>
<sequence>MALDREQEGPETLDFDPFEFIDANTDNNTIGGYLRALAAKPHIGGSLEDEITTKNIVRTAMEEAGLTIKETTYNVLLSYPKREDGQRNYVALKDSSDNIIESSKSAEVEEILDDTQDDPLVYNPFIAYAKATPAEGLTADLVYVNYARKEDFIRLEEDLKIDPTGKICICRYGKIFRGNKAREAEIYGCAGLIIFSDSADYAPEWTEPYPESWWLPGTGAQRGTTYLDNGDPETPFYPSIGGAYRWDREKVEKYGAKYDLPGLPNIPITPIGYNDAEKLLVAIGGDKAPEDWQGGIKDENGNVIDYNLGPTMKDGQKGFMFVRTTEERRDTTNVLGYFEGTVEPDRYVILGNHRDAWVFGAIDPSSGTCTMLEIVRVFGEMYRKGWRPRRTIMFASWGSEEYGLIGSQEFVEEHLTQLTASAVAYVNIDVAVGGNYSLSTRGTPNFEDLMFETAKTVDNPRKVEDDGAASLYDNMMLRNAKDENGKLVFGGVGSGSDYAPFLQQVGVSVCDISWRCDPHYSYPVYHSVYETVPLVEKFVDPGYKIHQQVAKFTAKMMAQLSQDAKIPLKVVQYAARVSKEVNSLETALNNYPSNGVDLTFLKQYANKFTKAAADFQAKFEDATDAQEIKRLNDQVMRVERSFIDPNGLPERLQYRHVVFAPSSKNSYASAAFPAVYDALFEIEKLTGYYSYSEILLTIIRKGEEEVTAWEMVKEQVSTLSFFIYNAAEALKLSVI</sequence>
<dbReference type="SUPFAM" id="SSF47672">
    <property type="entry name" value="Transferrin receptor-like dimerisation domain"/>
    <property type="match status" value="1"/>
</dbReference>
<evidence type="ECO:0000259" key="3">
    <source>
        <dbReference type="Pfam" id="PF02225"/>
    </source>
</evidence>
<dbReference type="InterPro" id="IPR039373">
    <property type="entry name" value="Peptidase_M28B"/>
</dbReference>
<dbReference type="Pfam" id="PF04253">
    <property type="entry name" value="TFR_dimer"/>
    <property type="match status" value="1"/>
</dbReference>
<gene>
    <name evidence="6" type="ORF">OKIOD_LOCUS5368</name>
</gene>
<evidence type="ECO:0000313" key="6">
    <source>
        <dbReference type="EMBL" id="CAG5094721.1"/>
    </source>
</evidence>
<dbReference type="Proteomes" id="UP001158576">
    <property type="component" value="Chromosome XSR"/>
</dbReference>
<dbReference type="EMBL" id="OU015569">
    <property type="protein sequence ID" value="CAG5094721.1"/>
    <property type="molecule type" value="Genomic_DNA"/>
</dbReference>
<dbReference type="PANTHER" id="PTHR10404">
    <property type="entry name" value="N-ACETYLATED-ALPHA-LINKED ACIDIC DIPEPTIDASE"/>
    <property type="match status" value="1"/>
</dbReference>
<feature type="domain" description="Peptidase M28" evidence="5">
    <location>
        <begin position="333"/>
        <end position="532"/>
    </location>
</feature>
<dbReference type="InterPro" id="IPR007484">
    <property type="entry name" value="Peptidase_M28"/>
</dbReference>
<dbReference type="Gene3D" id="3.40.630.10">
    <property type="entry name" value="Zn peptidases"/>
    <property type="match status" value="1"/>
</dbReference>
<organism evidence="6 7">
    <name type="scientific">Oikopleura dioica</name>
    <name type="common">Tunicate</name>
    <dbReference type="NCBI Taxonomy" id="34765"/>
    <lineage>
        <taxon>Eukaryota</taxon>
        <taxon>Metazoa</taxon>
        <taxon>Chordata</taxon>
        <taxon>Tunicata</taxon>
        <taxon>Appendicularia</taxon>
        <taxon>Copelata</taxon>
        <taxon>Oikopleuridae</taxon>
        <taxon>Oikopleura</taxon>
    </lineage>
</organism>
<dbReference type="SUPFAM" id="SSF53187">
    <property type="entry name" value="Zn-dependent exopeptidases"/>
    <property type="match status" value="1"/>
</dbReference>
<dbReference type="CDD" id="cd02121">
    <property type="entry name" value="PA_GCPII_like"/>
    <property type="match status" value="1"/>
</dbReference>
<reference evidence="6 7" key="1">
    <citation type="submission" date="2021-04" db="EMBL/GenBank/DDBJ databases">
        <authorList>
            <person name="Bliznina A."/>
        </authorList>
    </citation>
    <scope>NUCLEOTIDE SEQUENCE [LARGE SCALE GENOMIC DNA]</scope>
</reference>
<evidence type="ECO:0000256" key="2">
    <source>
        <dbReference type="ARBA" id="ARBA00005634"/>
    </source>
</evidence>
<evidence type="ECO:0000256" key="1">
    <source>
        <dbReference type="ARBA" id="ARBA00004401"/>
    </source>
</evidence>
<protein>
    <submittedName>
        <fullName evidence="6">Oidioi.mRNA.OKI2018_I69.XSR.g13810.t2.cds</fullName>
    </submittedName>
</protein>
<evidence type="ECO:0000259" key="5">
    <source>
        <dbReference type="Pfam" id="PF04389"/>
    </source>
</evidence>
<evidence type="ECO:0000313" key="7">
    <source>
        <dbReference type="Proteomes" id="UP001158576"/>
    </source>
</evidence>
<feature type="domain" description="Transferrin receptor-like dimerisation" evidence="4">
    <location>
        <begin position="597"/>
        <end position="731"/>
    </location>
</feature>
<evidence type="ECO:0000259" key="4">
    <source>
        <dbReference type="Pfam" id="PF04253"/>
    </source>
</evidence>
<accession>A0ABN7S810</accession>
<dbReference type="CDD" id="cd08022">
    <property type="entry name" value="M28_PSMA_like"/>
    <property type="match status" value="1"/>
</dbReference>
<feature type="domain" description="PA" evidence="3">
    <location>
        <begin position="138"/>
        <end position="223"/>
    </location>
</feature>
<dbReference type="Pfam" id="PF04389">
    <property type="entry name" value="Peptidase_M28"/>
    <property type="match status" value="1"/>
</dbReference>
<dbReference type="Pfam" id="PF02225">
    <property type="entry name" value="PA"/>
    <property type="match status" value="1"/>
</dbReference>
<dbReference type="Gene3D" id="3.50.30.30">
    <property type="match status" value="1"/>
</dbReference>
<dbReference type="SUPFAM" id="SSF52025">
    <property type="entry name" value="PA domain"/>
    <property type="match status" value="1"/>
</dbReference>
<dbReference type="PANTHER" id="PTHR10404:SF81">
    <property type="entry name" value="N-ACETYLATED ALPHA-LINKED ACIDIC DIPEPTIDASE 2"/>
    <property type="match status" value="1"/>
</dbReference>
<dbReference type="Gene3D" id="1.20.930.40">
    <property type="entry name" value="Transferrin receptor-like, dimerisation domain"/>
    <property type="match status" value="1"/>
</dbReference>
<dbReference type="InterPro" id="IPR007365">
    <property type="entry name" value="TFR-like_dimer_dom"/>
</dbReference>
<comment type="subcellular location">
    <subcellularLocation>
        <location evidence="1">Cell membrane</location>
        <topology evidence="1">Single-pass type II membrane protein</topology>
    </subcellularLocation>
</comment>
<dbReference type="InterPro" id="IPR003137">
    <property type="entry name" value="PA_domain"/>
</dbReference>
<dbReference type="InterPro" id="IPR036757">
    <property type="entry name" value="TFR-like_dimer_dom_sf"/>
</dbReference>
<proteinExistence type="inferred from homology"/>
<keyword evidence="7" id="KW-1185">Reference proteome</keyword>
<comment type="similarity">
    <text evidence="2">Belongs to the peptidase M28 family. M28B subfamily.</text>
</comment>
<dbReference type="InterPro" id="IPR046450">
    <property type="entry name" value="PA_dom_sf"/>
</dbReference>